<evidence type="ECO:0000313" key="2">
    <source>
        <dbReference type="Proteomes" id="UP000265200"/>
    </source>
</evidence>
<dbReference type="InterPro" id="IPR013783">
    <property type="entry name" value="Ig-like_fold"/>
</dbReference>
<reference key="1">
    <citation type="journal article" date="2007" name="Nature">
        <title>The medaka draft genome and insights into vertebrate genome evolution.</title>
        <authorList>
            <person name="Kasahara M."/>
            <person name="Naruse K."/>
            <person name="Sasaki S."/>
            <person name="Nakatani Y."/>
            <person name="Qu W."/>
            <person name="Ahsan B."/>
            <person name="Yamada T."/>
            <person name="Nagayasu Y."/>
            <person name="Doi K."/>
            <person name="Kasai Y."/>
            <person name="Jindo T."/>
            <person name="Kobayashi D."/>
            <person name="Shimada A."/>
            <person name="Toyoda A."/>
            <person name="Kuroki Y."/>
            <person name="Fujiyama A."/>
            <person name="Sasaki T."/>
            <person name="Shimizu A."/>
            <person name="Asakawa S."/>
            <person name="Shimizu N."/>
            <person name="Hashimoto S."/>
            <person name="Yang J."/>
            <person name="Lee Y."/>
            <person name="Matsushima K."/>
            <person name="Sugano S."/>
            <person name="Sakaizumi M."/>
            <person name="Narita T."/>
            <person name="Ohishi K."/>
            <person name="Haga S."/>
            <person name="Ohta F."/>
            <person name="Nomoto H."/>
            <person name="Nogata K."/>
            <person name="Morishita T."/>
            <person name="Endo T."/>
            <person name="Shin-I T."/>
            <person name="Takeda H."/>
            <person name="Morishita S."/>
            <person name="Kohara Y."/>
        </authorList>
    </citation>
    <scope>NUCLEOTIDE SEQUENCE [LARGE SCALE GENOMIC DNA]</scope>
    <source>
        <strain>Hd-rR</strain>
    </source>
</reference>
<dbReference type="Gene3D" id="2.60.40.10">
    <property type="entry name" value="Immunoglobulins"/>
    <property type="match status" value="1"/>
</dbReference>
<reference evidence="1" key="3">
    <citation type="submission" date="2025-08" db="UniProtKB">
        <authorList>
            <consortium name="Ensembl"/>
        </authorList>
    </citation>
    <scope>IDENTIFICATION</scope>
    <source>
        <strain evidence="1">HSOK</strain>
    </source>
</reference>
<name>A0A3P9IS66_ORYLA</name>
<dbReference type="Proteomes" id="UP000265200">
    <property type="component" value="Chromosome 24"/>
</dbReference>
<evidence type="ECO:0000313" key="1">
    <source>
        <dbReference type="Ensembl" id="ENSORLP00015022703.1"/>
    </source>
</evidence>
<dbReference type="AlphaFoldDB" id="A0A3P9IS66"/>
<dbReference type="InterPro" id="IPR036179">
    <property type="entry name" value="Ig-like_dom_sf"/>
</dbReference>
<reference evidence="1" key="4">
    <citation type="submission" date="2025-09" db="UniProtKB">
        <authorList>
            <consortium name="Ensembl"/>
        </authorList>
    </citation>
    <scope>IDENTIFICATION</scope>
    <source>
        <strain evidence="1">HSOK</strain>
    </source>
</reference>
<evidence type="ECO:0008006" key="3">
    <source>
        <dbReference type="Google" id="ProtNLM"/>
    </source>
</evidence>
<organism evidence="1 2">
    <name type="scientific">Oryzias latipes</name>
    <name type="common">Japanese rice fish</name>
    <name type="synonym">Japanese killifish</name>
    <dbReference type="NCBI Taxonomy" id="8090"/>
    <lineage>
        <taxon>Eukaryota</taxon>
        <taxon>Metazoa</taxon>
        <taxon>Chordata</taxon>
        <taxon>Craniata</taxon>
        <taxon>Vertebrata</taxon>
        <taxon>Euteleostomi</taxon>
        <taxon>Actinopterygii</taxon>
        <taxon>Neopterygii</taxon>
        <taxon>Teleostei</taxon>
        <taxon>Neoteleostei</taxon>
        <taxon>Acanthomorphata</taxon>
        <taxon>Ovalentaria</taxon>
        <taxon>Atherinomorphae</taxon>
        <taxon>Beloniformes</taxon>
        <taxon>Adrianichthyidae</taxon>
        <taxon>Oryziinae</taxon>
        <taxon>Oryzias</taxon>
    </lineage>
</organism>
<dbReference type="Ensembl" id="ENSORLT00015012458.1">
    <property type="protein sequence ID" value="ENSORLP00015022703.1"/>
    <property type="gene ID" value="ENSORLG00015002169.1"/>
</dbReference>
<protein>
    <recommendedName>
        <fullName evidence="3">Immunoglobulin V-set domain-containing protein</fullName>
    </recommendedName>
</protein>
<sequence>MHRVQKFIKEFYITVITYAGGRAKDSRLSVSSDCSLLIRNITDEDAGQYVCRLGDNNHLDAVVYLNTLSSETDRFTGSSICFTN</sequence>
<accession>A0A3P9IS66</accession>
<proteinExistence type="predicted"/>
<dbReference type="SUPFAM" id="SSF48726">
    <property type="entry name" value="Immunoglobulin"/>
    <property type="match status" value="1"/>
</dbReference>
<reference evidence="1 2" key="2">
    <citation type="submission" date="2017-04" db="EMBL/GenBank/DDBJ databases">
        <title>CpG methylation of centromeres and impact of large insertions on vertebrate speciation.</title>
        <authorList>
            <person name="Ichikawa K."/>
            <person name="Yoshimura J."/>
            <person name="Morishita S."/>
        </authorList>
    </citation>
    <scope>NUCLEOTIDE SEQUENCE</scope>
    <source>
        <strain evidence="1 2">HSOK</strain>
    </source>
</reference>